<evidence type="ECO:0000256" key="3">
    <source>
        <dbReference type="ARBA" id="ARBA00022729"/>
    </source>
</evidence>
<evidence type="ECO:0000256" key="4">
    <source>
        <dbReference type="ARBA" id="ARBA00023136"/>
    </source>
</evidence>
<dbReference type="InterPro" id="IPR011990">
    <property type="entry name" value="TPR-like_helical_dom_sf"/>
</dbReference>
<feature type="compositionally biased region" description="Gly residues" evidence="6">
    <location>
        <begin position="543"/>
        <end position="554"/>
    </location>
</feature>
<accession>A0A4Z0V400</accession>
<keyword evidence="4" id="KW-0472">Membrane</keyword>
<keyword evidence="5" id="KW-0998">Cell outer membrane</keyword>
<evidence type="ECO:0000313" key="10">
    <source>
        <dbReference type="Proteomes" id="UP000297635"/>
    </source>
</evidence>
<name>A0A4Z0V400_9BACT</name>
<dbReference type="Pfam" id="PF07980">
    <property type="entry name" value="SusD_RagB"/>
    <property type="match status" value="1"/>
</dbReference>
<comment type="caution">
    <text evidence="9">The sequence shown here is derived from an EMBL/GenBank/DDBJ whole genome shotgun (WGS) entry which is preliminary data.</text>
</comment>
<dbReference type="AlphaFoldDB" id="A0A4Z0V400"/>
<dbReference type="Proteomes" id="UP000297635">
    <property type="component" value="Unassembled WGS sequence"/>
</dbReference>
<dbReference type="InterPro" id="IPR012944">
    <property type="entry name" value="SusD_RagB_dom"/>
</dbReference>
<feature type="compositionally biased region" description="Basic and acidic residues" evidence="6">
    <location>
        <begin position="526"/>
        <end position="538"/>
    </location>
</feature>
<evidence type="ECO:0000256" key="5">
    <source>
        <dbReference type="ARBA" id="ARBA00023237"/>
    </source>
</evidence>
<dbReference type="EMBL" id="SJSA01000002">
    <property type="protein sequence ID" value="TGG36221.1"/>
    <property type="molecule type" value="Genomic_DNA"/>
</dbReference>
<organism evidence="9 10">
    <name type="scientific">Duncaniella freteri</name>
    <dbReference type="NCBI Taxonomy" id="2530391"/>
    <lineage>
        <taxon>Bacteria</taxon>
        <taxon>Pseudomonadati</taxon>
        <taxon>Bacteroidota</taxon>
        <taxon>Bacteroidia</taxon>
        <taxon>Bacteroidales</taxon>
        <taxon>Muribaculaceae</taxon>
        <taxon>Duncaniella</taxon>
    </lineage>
</organism>
<evidence type="ECO:0000259" key="7">
    <source>
        <dbReference type="Pfam" id="PF07980"/>
    </source>
</evidence>
<dbReference type="GO" id="GO:0009279">
    <property type="term" value="C:cell outer membrane"/>
    <property type="evidence" value="ECO:0007669"/>
    <property type="project" value="UniProtKB-SubCell"/>
</dbReference>
<evidence type="ECO:0000259" key="8">
    <source>
        <dbReference type="Pfam" id="PF14322"/>
    </source>
</evidence>
<feature type="domain" description="RagB/SusD" evidence="7">
    <location>
        <begin position="379"/>
        <end position="511"/>
    </location>
</feature>
<evidence type="ECO:0000256" key="6">
    <source>
        <dbReference type="SAM" id="MobiDB-lite"/>
    </source>
</evidence>
<protein>
    <submittedName>
        <fullName evidence="9">RagB/SusD family nutrient uptake outer membrane protein</fullName>
    </submittedName>
</protein>
<sequence>MSHSNLYIPTATMKTVNKYILSLAVGAFAAVGMSSCSDFLQEYSQDLAKVESWQDLDEVLLGSGYMQPSAMSAQGRNGDDIDCLHFMADEMKQTYVSEYDTHSYLSSMYAYYTWQAEMGYNPLKKYVGGDDKYWNKLYSSINVCNMVIYLIDEQPENDPDDVIQKRRVKGEAYFLRSAYYFLLANMYAKPYDPSTAASTPGVPVKTTEFVEDQEYVRENLADTYTRILDDLSQAESLLKDTPVKTLHRATYSAVLLFRSRVYLYMQDWKNAARYASLTLDQNRRLLDLHTKAVGDDCVYLSSPETLFSMGGYRIADAFSDNVDDFGSQTSPHFCVSDVMEQKYSADDLRSGLYIGKSEILGVSPVFLKRNGQFSKRSTVSDVSSTFLLRTPEAYLTLAEASAFDNNENLARTTLEAFMLTRYRSAVTVSQSGNDLIDLIREERAREFILEGHRWFDLRRYTVCQPYPWSTVIEHAHGYFAATGPWGLKEFSYAEVFRLEEFDEGYTLPIPRPIREFQPSIGNNNRPRREVVRVDRPEPDTEGGDQGGSGWEWEW</sequence>
<keyword evidence="10" id="KW-1185">Reference proteome</keyword>
<dbReference type="InterPro" id="IPR033985">
    <property type="entry name" value="SusD-like_N"/>
</dbReference>
<evidence type="ECO:0000256" key="2">
    <source>
        <dbReference type="ARBA" id="ARBA00006275"/>
    </source>
</evidence>
<dbReference type="SUPFAM" id="SSF48452">
    <property type="entry name" value="TPR-like"/>
    <property type="match status" value="1"/>
</dbReference>
<evidence type="ECO:0000256" key="1">
    <source>
        <dbReference type="ARBA" id="ARBA00004442"/>
    </source>
</evidence>
<gene>
    <name evidence="9" type="ORF">EZ315_10120</name>
</gene>
<proteinExistence type="inferred from homology"/>
<comment type="similarity">
    <text evidence="2">Belongs to the SusD family.</text>
</comment>
<feature type="region of interest" description="Disordered" evidence="6">
    <location>
        <begin position="516"/>
        <end position="554"/>
    </location>
</feature>
<comment type="subcellular location">
    <subcellularLocation>
        <location evidence="1">Cell outer membrane</location>
    </subcellularLocation>
</comment>
<evidence type="ECO:0000313" key="9">
    <source>
        <dbReference type="EMBL" id="TGG36221.1"/>
    </source>
</evidence>
<reference evidence="9 10" key="1">
    <citation type="submission" date="2019-02" db="EMBL/GenBank/DDBJ databases">
        <title>Isolation and identification of novel species under the genus Muribaculum.</title>
        <authorList>
            <person name="Miyake S."/>
            <person name="Ding Y."/>
            <person name="Low A."/>
            <person name="Soh M."/>
            <person name="Seedorf H."/>
        </authorList>
    </citation>
    <scope>NUCLEOTIDE SEQUENCE [LARGE SCALE GENOMIC DNA]</scope>
    <source>
        <strain evidence="9 10">TLL-A3</strain>
    </source>
</reference>
<dbReference type="Gene3D" id="1.25.40.390">
    <property type="match status" value="1"/>
</dbReference>
<keyword evidence="3" id="KW-0732">Signal</keyword>
<feature type="domain" description="SusD-like N-terminal" evidence="8">
    <location>
        <begin position="100"/>
        <end position="263"/>
    </location>
</feature>
<dbReference type="Pfam" id="PF14322">
    <property type="entry name" value="SusD-like_3"/>
    <property type="match status" value="1"/>
</dbReference>